<evidence type="ECO:0000256" key="6">
    <source>
        <dbReference type="ARBA" id="ARBA00022741"/>
    </source>
</evidence>
<dbReference type="PROSITE" id="PS50893">
    <property type="entry name" value="ABC_TRANSPORTER_2"/>
    <property type="match status" value="2"/>
</dbReference>
<keyword evidence="13" id="KW-1185">Reference proteome</keyword>
<keyword evidence="6" id="KW-0547">Nucleotide-binding</keyword>
<dbReference type="Gene3D" id="3.40.50.300">
    <property type="entry name" value="P-loop containing nucleotide triphosphate hydrolases"/>
    <property type="match status" value="2"/>
</dbReference>
<feature type="coiled-coil region" evidence="10">
    <location>
        <begin position="363"/>
        <end position="390"/>
    </location>
</feature>
<sequence length="496" mass="55355">MLLEMVDITKTFPGVVALDKVSFNLKEKEIHALLGENGAGKSTLIKILGGIYQPDSGEIILNGEKVIFRSPIEAKKRGIAIIHQELMLAENLSIAENIFLGKEKGNFLNIDFKSMAIEAKKYLNMLDFDIDPKTKVSNLNVSEKQLVEIAKAIASQAEIIVMDEPTATITEHETSTLFKVMRDLREKGISIIFITHKLEEVYQIADRVTVLRDGKLVGSGNLEELNQDDLIKMMVGREIKDMFPKFNKVRDKIALKVEEFEIPGKVYPLSFEVREGEIFGITGLVGCGKSELALGLFGAYKSTFKNFIVDEQKIEELKTPSQALKKGIVLVPEDRKSQGLVQLLTVVDNITIPNAEEFAPIFNIDWKKAIEETKNQIKKYNIKVSSDKQKVKNLSGGNQQKVVLAKFLLKQPKIAILVEPTRGIDVGAKIEVYKLINDLANRGMGVILVTSEIPEILGLCDRVLIMHRGRKTALLEKEEMTPEKILKAGMGLVEIV</sequence>
<dbReference type="EMBL" id="AZRN01000032">
    <property type="protein sequence ID" value="PNR98759.1"/>
    <property type="molecule type" value="Genomic_DNA"/>
</dbReference>
<dbReference type="GO" id="GO:0005886">
    <property type="term" value="C:plasma membrane"/>
    <property type="evidence" value="ECO:0007669"/>
    <property type="project" value="UniProtKB-SubCell"/>
</dbReference>
<dbReference type="InterPro" id="IPR017871">
    <property type="entry name" value="ABC_transporter-like_CS"/>
</dbReference>
<gene>
    <name evidence="12" type="ORF">X927_07225</name>
</gene>
<dbReference type="InterPro" id="IPR027417">
    <property type="entry name" value="P-loop_NTPase"/>
</dbReference>
<feature type="domain" description="ABC transporter" evidence="11">
    <location>
        <begin position="249"/>
        <end position="493"/>
    </location>
</feature>
<dbReference type="GO" id="GO:0016887">
    <property type="term" value="F:ATP hydrolysis activity"/>
    <property type="evidence" value="ECO:0007669"/>
    <property type="project" value="InterPro"/>
</dbReference>
<keyword evidence="7" id="KW-0067">ATP-binding</keyword>
<dbReference type="SMART" id="SM00382">
    <property type="entry name" value="AAA"/>
    <property type="match status" value="2"/>
</dbReference>
<evidence type="ECO:0000256" key="1">
    <source>
        <dbReference type="ARBA" id="ARBA00004202"/>
    </source>
</evidence>
<comment type="subcellular location">
    <subcellularLocation>
        <location evidence="1">Cell membrane</location>
        <topology evidence="1">Peripheral membrane protein</topology>
    </subcellularLocation>
</comment>
<evidence type="ECO:0000256" key="9">
    <source>
        <dbReference type="ARBA" id="ARBA00023136"/>
    </source>
</evidence>
<evidence type="ECO:0000256" key="10">
    <source>
        <dbReference type="SAM" id="Coils"/>
    </source>
</evidence>
<keyword evidence="5" id="KW-0677">Repeat</keyword>
<dbReference type="GO" id="GO:0005524">
    <property type="term" value="F:ATP binding"/>
    <property type="evidence" value="ECO:0007669"/>
    <property type="project" value="UniProtKB-KW"/>
</dbReference>
<dbReference type="CDD" id="cd03216">
    <property type="entry name" value="ABC_Carb_Monos_I"/>
    <property type="match status" value="1"/>
</dbReference>
<accession>A0A2K1P7J2</accession>
<keyword evidence="10" id="KW-0175">Coiled coil</keyword>
<keyword evidence="9" id="KW-0472">Membrane</keyword>
<dbReference type="RefSeq" id="WP_103077368.1">
    <property type="nucleotide sequence ID" value="NZ_AZRN01000032.1"/>
</dbReference>
<evidence type="ECO:0000256" key="2">
    <source>
        <dbReference type="ARBA" id="ARBA00022448"/>
    </source>
</evidence>
<evidence type="ECO:0000256" key="3">
    <source>
        <dbReference type="ARBA" id="ARBA00022475"/>
    </source>
</evidence>
<evidence type="ECO:0000259" key="11">
    <source>
        <dbReference type="PROSITE" id="PS50893"/>
    </source>
</evidence>
<dbReference type="PANTHER" id="PTHR43790:SF3">
    <property type="entry name" value="D-ALLOSE IMPORT ATP-BINDING PROTEIN ALSA-RELATED"/>
    <property type="match status" value="1"/>
</dbReference>
<keyword evidence="8" id="KW-1278">Translocase</keyword>
<evidence type="ECO:0000256" key="7">
    <source>
        <dbReference type="ARBA" id="ARBA00022840"/>
    </source>
</evidence>
<dbReference type="PROSITE" id="PS00211">
    <property type="entry name" value="ABC_TRANSPORTER_1"/>
    <property type="match status" value="1"/>
</dbReference>
<keyword evidence="3" id="KW-1003">Cell membrane</keyword>
<comment type="caution">
    <text evidence="12">The sequence shown here is derived from an EMBL/GenBank/DDBJ whole genome shotgun (WGS) entry which is preliminary data.</text>
</comment>
<reference evidence="12 13" key="1">
    <citation type="submission" date="2013-12" db="EMBL/GenBank/DDBJ databases">
        <title>Comparative genomics of Petrotoga isolates.</title>
        <authorList>
            <person name="Nesbo C.L."/>
            <person name="Charchuk R."/>
            <person name="Chow K."/>
        </authorList>
    </citation>
    <scope>NUCLEOTIDE SEQUENCE [LARGE SCALE GENOMIC DNA]</scope>
    <source>
        <strain evidence="12 13">DSM 14811</strain>
    </source>
</reference>
<name>A0A2K1P7J2_9BACT</name>
<dbReference type="CDD" id="cd03215">
    <property type="entry name" value="ABC_Carb_Monos_II"/>
    <property type="match status" value="1"/>
</dbReference>
<dbReference type="SUPFAM" id="SSF52540">
    <property type="entry name" value="P-loop containing nucleoside triphosphate hydrolases"/>
    <property type="match status" value="2"/>
</dbReference>
<keyword evidence="4" id="KW-0762">Sugar transport</keyword>
<evidence type="ECO:0000313" key="12">
    <source>
        <dbReference type="EMBL" id="PNR98759.1"/>
    </source>
</evidence>
<dbReference type="Proteomes" id="UP000236604">
    <property type="component" value="Unassembled WGS sequence"/>
</dbReference>
<dbReference type="InterPro" id="IPR003593">
    <property type="entry name" value="AAA+_ATPase"/>
</dbReference>
<evidence type="ECO:0000313" key="13">
    <source>
        <dbReference type="Proteomes" id="UP000236604"/>
    </source>
</evidence>
<protein>
    <submittedName>
        <fullName evidence="12">D-ribose transporter ATP binding protein</fullName>
    </submittedName>
</protein>
<evidence type="ECO:0000256" key="4">
    <source>
        <dbReference type="ARBA" id="ARBA00022597"/>
    </source>
</evidence>
<evidence type="ECO:0000256" key="5">
    <source>
        <dbReference type="ARBA" id="ARBA00022737"/>
    </source>
</evidence>
<dbReference type="InterPro" id="IPR050107">
    <property type="entry name" value="ABC_carbohydrate_import_ATPase"/>
</dbReference>
<feature type="domain" description="ABC transporter" evidence="11">
    <location>
        <begin position="3"/>
        <end position="238"/>
    </location>
</feature>
<dbReference type="InterPro" id="IPR003439">
    <property type="entry name" value="ABC_transporter-like_ATP-bd"/>
</dbReference>
<dbReference type="AlphaFoldDB" id="A0A2K1P7J2"/>
<dbReference type="FunFam" id="3.40.50.300:FF:000127">
    <property type="entry name" value="Ribose import ATP-binding protein RbsA"/>
    <property type="match status" value="1"/>
</dbReference>
<dbReference type="PANTHER" id="PTHR43790">
    <property type="entry name" value="CARBOHYDRATE TRANSPORT ATP-BINDING PROTEIN MG119-RELATED"/>
    <property type="match status" value="1"/>
</dbReference>
<evidence type="ECO:0000256" key="8">
    <source>
        <dbReference type="ARBA" id="ARBA00022967"/>
    </source>
</evidence>
<dbReference type="Pfam" id="PF00005">
    <property type="entry name" value="ABC_tran"/>
    <property type="match status" value="2"/>
</dbReference>
<keyword evidence="2" id="KW-0813">Transport</keyword>
<organism evidence="12 13">
    <name type="scientific">Petrotoga mexicana DSM 14811</name>
    <dbReference type="NCBI Taxonomy" id="1122954"/>
    <lineage>
        <taxon>Bacteria</taxon>
        <taxon>Thermotogati</taxon>
        <taxon>Thermotogota</taxon>
        <taxon>Thermotogae</taxon>
        <taxon>Petrotogales</taxon>
        <taxon>Petrotogaceae</taxon>
        <taxon>Petrotoga</taxon>
    </lineage>
</organism>
<proteinExistence type="predicted"/>